<feature type="domain" description="IFT52 GIFT" evidence="3">
    <location>
        <begin position="17"/>
        <end position="261"/>
    </location>
</feature>
<dbReference type="AlphaFoldDB" id="A0A8C6VGF5"/>
<dbReference type="GO" id="GO:1905515">
    <property type="term" value="P:non-motile cilium assembly"/>
    <property type="evidence" value="ECO:0007669"/>
    <property type="project" value="Ensembl"/>
</dbReference>
<dbReference type="GO" id="GO:0070613">
    <property type="term" value="P:regulation of protein processing"/>
    <property type="evidence" value="ECO:0007669"/>
    <property type="project" value="Ensembl"/>
</dbReference>
<dbReference type="GO" id="GO:0007224">
    <property type="term" value="P:smoothened signaling pathway"/>
    <property type="evidence" value="ECO:0007669"/>
    <property type="project" value="Ensembl"/>
</dbReference>
<dbReference type="InterPro" id="IPR055460">
    <property type="entry name" value="IFT52_central"/>
</dbReference>
<proteinExistence type="predicted"/>
<dbReference type="GO" id="GO:0042733">
    <property type="term" value="P:embryonic digit morphogenesis"/>
    <property type="evidence" value="ECO:0007669"/>
    <property type="project" value="Ensembl"/>
</dbReference>
<evidence type="ECO:0000313" key="4">
    <source>
        <dbReference type="Ensembl" id="ENSNNAP00000003921.1"/>
    </source>
</evidence>
<dbReference type="OrthoDB" id="10259368at2759"/>
<dbReference type="GO" id="GO:0035720">
    <property type="term" value="P:intraciliary anterograde transport"/>
    <property type="evidence" value="ECO:0007669"/>
    <property type="project" value="Ensembl"/>
</dbReference>
<dbReference type="GO" id="GO:0010839">
    <property type="term" value="P:negative regulation of keratinocyte proliferation"/>
    <property type="evidence" value="ECO:0007669"/>
    <property type="project" value="Ensembl"/>
</dbReference>
<dbReference type="GO" id="GO:0001841">
    <property type="term" value="P:neural tube formation"/>
    <property type="evidence" value="ECO:0007669"/>
    <property type="project" value="Ensembl"/>
</dbReference>
<dbReference type="GO" id="GO:0097542">
    <property type="term" value="C:ciliary tip"/>
    <property type="evidence" value="ECO:0007669"/>
    <property type="project" value="Ensembl"/>
</dbReference>
<evidence type="ECO:0000313" key="5">
    <source>
        <dbReference type="Proteomes" id="UP000694559"/>
    </source>
</evidence>
<evidence type="ECO:0000259" key="2">
    <source>
        <dbReference type="Pfam" id="PF23352"/>
    </source>
</evidence>
<dbReference type="GO" id="GO:0036064">
    <property type="term" value="C:ciliary basal body"/>
    <property type="evidence" value="ECO:0007669"/>
    <property type="project" value="Ensembl"/>
</dbReference>
<dbReference type="GO" id="GO:0032391">
    <property type="term" value="C:photoreceptor connecting cilium"/>
    <property type="evidence" value="ECO:0007669"/>
    <property type="project" value="Ensembl"/>
</dbReference>
<dbReference type="PANTHER" id="PTHR12969:SF7">
    <property type="entry name" value="INTRAFLAGELLAR TRANSPORT PROTEIN 52 HOMOLOG"/>
    <property type="match status" value="1"/>
</dbReference>
<dbReference type="GO" id="GO:0001947">
    <property type="term" value="P:heart looping"/>
    <property type="evidence" value="ECO:0007669"/>
    <property type="project" value="Ensembl"/>
</dbReference>
<dbReference type="InterPro" id="IPR048643">
    <property type="entry name" value="Itf52_C"/>
</dbReference>
<dbReference type="GO" id="GO:0043616">
    <property type="term" value="P:keratinocyte proliferation"/>
    <property type="evidence" value="ECO:0007669"/>
    <property type="project" value="Ensembl"/>
</dbReference>
<dbReference type="GO" id="GO:0030992">
    <property type="term" value="C:intraciliary transport particle B"/>
    <property type="evidence" value="ECO:0007669"/>
    <property type="project" value="Ensembl"/>
</dbReference>
<evidence type="ECO:0000259" key="3">
    <source>
        <dbReference type="Pfam" id="PF23355"/>
    </source>
</evidence>
<evidence type="ECO:0000259" key="1">
    <source>
        <dbReference type="Pfam" id="PF21178"/>
    </source>
</evidence>
<dbReference type="Gene3D" id="6.10.250.2800">
    <property type="match status" value="1"/>
</dbReference>
<dbReference type="Pfam" id="PF21178">
    <property type="entry name" value="Itf52_C"/>
    <property type="match status" value="1"/>
</dbReference>
<dbReference type="InterPro" id="IPR039975">
    <property type="entry name" value="IFT52"/>
</dbReference>
<dbReference type="CDD" id="cd23683">
    <property type="entry name" value="IFT52_CTD"/>
    <property type="match status" value="1"/>
</dbReference>
<dbReference type="Pfam" id="PF23352">
    <property type="entry name" value="IFT52_central"/>
    <property type="match status" value="1"/>
</dbReference>
<dbReference type="GO" id="GO:0097546">
    <property type="term" value="C:ciliary base"/>
    <property type="evidence" value="ECO:0007669"/>
    <property type="project" value="Ensembl"/>
</dbReference>
<protein>
    <submittedName>
        <fullName evidence="4">Intraflagellar transport 52</fullName>
    </submittedName>
</protein>
<dbReference type="Ensembl" id="ENSNNAT00000004104.1">
    <property type="protein sequence ID" value="ENSNNAP00000003921.1"/>
    <property type="gene ID" value="ENSNNAG00000002651.1"/>
</dbReference>
<dbReference type="GO" id="GO:0009953">
    <property type="term" value="P:dorsal/ventral pattern formation"/>
    <property type="evidence" value="ECO:0007669"/>
    <property type="project" value="Ensembl"/>
</dbReference>
<dbReference type="GO" id="GO:0005814">
    <property type="term" value="C:centriole"/>
    <property type="evidence" value="ECO:0007669"/>
    <property type="project" value="Ensembl"/>
</dbReference>
<dbReference type="GeneTree" id="ENSGT00390000011581"/>
<dbReference type="GO" id="GO:0044292">
    <property type="term" value="C:dendrite terminus"/>
    <property type="evidence" value="ECO:0007669"/>
    <property type="project" value="Ensembl"/>
</dbReference>
<reference evidence="4" key="2">
    <citation type="submission" date="2025-09" db="UniProtKB">
        <authorList>
            <consortium name="Ensembl"/>
        </authorList>
    </citation>
    <scope>IDENTIFICATION</scope>
</reference>
<gene>
    <name evidence="4" type="primary">IFT52</name>
</gene>
<feature type="domain" description="IFT52 central" evidence="2">
    <location>
        <begin position="277"/>
        <end position="357"/>
    </location>
</feature>
<sequence>MVATPQIIMEGDLRNIIIFNASKKEIFTMNSGYRILQKKLRSNWKIQSLKEEITSDKLSGVKLWITAGPREKFTAAEFEVLKKYLESGGNILVMLGEGGESRYDTNINFLLEEFGIMVNNDSVVRNVYYKYFHPKEALVSNGVLNREISRAAGKTVTGIIDEDTGGNDSQALTFVYPFGATLNVMKPAVAVLSTGSVCFPLNRPILAFYPYKTQGGKLAVLGSCHMFSDQYLEKEENTKIMEVLFQWLTTNDIHLNQIDAEDPEISDYTMLPDIATLSERLRVCLQEGDENPRDFTTLFDMSIYQLDTTALPKIIKSYEQLNVKYEPLQLIQPQFETPLPALQPAVFPPAFRDLPPPSLDLFDLDETFSSEKARLAQITNKCTEDDLEFYVRKCGDILGVTNKLPKEQQDAKHILEHVFFQVVEFKKLNQEHDIDTSEVGFQGGF</sequence>
<organism evidence="4 5">
    <name type="scientific">Naja naja</name>
    <name type="common">Indian cobra</name>
    <dbReference type="NCBI Taxonomy" id="35670"/>
    <lineage>
        <taxon>Eukaryota</taxon>
        <taxon>Metazoa</taxon>
        <taxon>Chordata</taxon>
        <taxon>Craniata</taxon>
        <taxon>Vertebrata</taxon>
        <taxon>Euteleostomi</taxon>
        <taxon>Lepidosauria</taxon>
        <taxon>Squamata</taxon>
        <taxon>Bifurcata</taxon>
        <taxon>Unidentata</taxon>
        <taxon>Episquamata</taxon>
        <taxon>Toxicofera</taxon>
        <taxon>Serpentes</taxon>
        <taxon>Colubroidea</taxon>
        <taxon>Elapidae</taxon>
        <taxon>Elapinae</taxon>
        <taxon>Naja</taxon>
    </lineage>
</organism>
<keyword evidence="5" id="KW-1185">Reference proteome</keyword>
<dbReference type="OMA" id="NWNVEQN"/>
<dbReference type="GO" id="GO:0005813">
    <property type="term" value="C:centrosome"/>
    <property type="evidence" value="ECO:0007669"/>
    <property type="project" value="Ensembl"/>
</dbReference>
<dbReference type="PANTHER" id="PTHR12969">
    <property type="entry name" value="NGD5/OSM-6/IFT52"/>
    <property type="match status" value="1"/>
</dbReference>
<dbReference type="Pfam" id="PF23355">
    <property type="entry name" value="IFT52_GIFT"/>
    <property type="match status" value="1"/>
</dbReference>
<reference evidence="4" key="1">
    <citation type="submission" date="2025-08" db="UniProtKB">
        <authorList>
            <consortium name="Ensembl"/>
        </authorList>
    </citation>
    <scope>IDENTIFICATION</scope>
</reference>
<feature type="domain" description="Intraflagellar transport protein 52 C-terminal" evidence="1">
    <location>
        <begin position="368"/>
        <end position="419"/>
    </location>
</feature>
<dbReference type="InterPro" id="IPR055458">
    <property type="entry name" value="IFT52_GIFT"/>
</dbReference>
<dbReference type="Proteomes" id="UP000694559">
    <property type="component" value="Unplaced"/>
</dbReference>
<name>A0A8C6VGF5_NAJNA</name>
<accession>A0A8C6VGF5</accession>